<reference evidence="2" key="2">
    <citation type="journal article" date="2015" name="Data Brief">
        <title>Shoot transcriptome of the giant reed, Arundo donax.</title>
        <authorList>
            <person name="Barrero R.A."/>
            <person name="Guerrero F.D."/>
            <person name="Moolhuijzen P."/>
            <person name="Goolsby J.A."/>
            <person name="Tidwell J."/>
            <person name="Bellgard S.E."/>
            <person name="Bellgard M.I."/>
        </authorList>
    </citation>
    <scope>NUCLEOTIDE SEQUENCE</scope>
    <source>
        <tissue evidence="2">Shoot tissue taken approximately 20 cm above the soil surface</tissue>
    </source>
</reference>
<accession>A0A0A9E9N3</accession>
<evidence type="ECO:0000313" key="2">
    <source>
        <dbReference type="EMBL" id="JAD92682.1"/>
    </source>
</evidence>
<protein>
    <submittedName>
        <fullName evidence="2">Uncharacterized protein</fullName>
    </submittedName>
</protein>
<dbReference type="EMBL" id="GBRH01205213">
    <property type="protein sequence ID" value="JAD92682.1"/>
    <property type="molecule type" value="Transcribed_RNA"/>
</dbReference>
<proteinExistence type="predicted"/>
<dbReference type="AlphaFoldDB" id="A0A0A9E9N3"/>
<keyword evidence="1" id="KW-0472">Membrane</keyword>
<keyword evidence="1" id="KW-1133">Transmembrane helix</keyword>
<organism evidence="2">
    <name type="scientific">Arundo donax</name>
    <name type="common">Giant reed</name>
    <name type="synonym">Donax arundinaceus</name>
    <dbReference type="NCBI Taxonomy" id="35708"/>
    <lineage>
        <taxon>Eukaryota</taxon>
        <taxon>Viridiplantae</taxon>
        <taxon>Streptophyta</taxon>
        <taxon>Embryophyta</taxon>
        <taxon>Tracheophyta</taxon>
        <taxon>Spermatophyta</taxon>
        <taxon>Magnoliopsida</taxon>
        <taxon>Liliopsida</taxon>
        <taxon>Poales</taxon>
        <taxon>Poaceae</taxon>
        <taxon>PACMAD clade</taxon>
        <taxon>Arundinoideae</taxon>
        <taxon>Arundineae</taxon>
        <taxon>Arundo</taxon>
    </lineage>
</organism>
<reference evidence="2" key="1">
    <citation type="submission" date="2014-09" db="EMBL/GenBank/DDBJ databases">
        <authorList>
            <person name="Magalhaes I.L.F."/>
            <person name="Oliveira U."/>
            <person name="Santos F.R."/>
            <person name="Vidigal T.H.D.A."/>
            <person name="Brescovit A.D."/>
            <person name="Santos A.J."/>
        </authorList>
    </citation>
    <scope>NUCLEOTIDE SEQUENCE</scope>
    <source>
        <tissue evidence="2">Shoot tissue taken approximately 20 cm above the soil surface</tissue>
    </source>
</reference>
<name>A0A0A9E9N3_ARUDO</name>
<feature type="transmembrane region" description="Helical" evidence="1">
    <location>
        <begin position="12"/>
        <end position="38"/>
    </location>
</feature>
<keyword evidence="1" id="KW-0812">Transmembrane</keyword>
<evidence type="ECO:0000256" key="1">
    <source>
        <dbReference type="SAM" id="Phobius"/>
    </source>
</evidence>
<sequence>MRRTVKSAPQSIWYALVYLFLLLCMYLMLMSSLTYMYICDQGKIYR</sequence>